<dbReference type="RefSeq" id="WP_185046071.1">
    <property type="nucleotide sequence ID" value="NZ_BAABFG010000005.1"/>
</dbReference>
<sequence>MANEVTGGDLFALWRTSEVNLPRVADVFYDANRLLGGSQGGAGSFRVNGPAYPGASVMASGIGGAWETLRTELQSMMEQVGTAVLDAAQGVRTATQAYLDVDAANAALLQQYLDDPINHDKTDPASNPPIPGSNEDPGRPYPAA</sequence>
<dbReference type="EMBL" id="JACHNB010000001">
    <property type="protein sequence ID" value="MBB4745714.1"/>
    <property type="molecule type" value="Genomic_DNA"/>
</dbReference>
<proteinExistence type="predicted"/>
<evidence type="ECO:0000313" key="3">
    <source>
        <dbReference type="Proteomes" id="UP000546162"/>
    </source>
</evidence>
<protein>
    <submittedName>
        <fullName evidence="2">Uncharacterized protein</fullName>
    </submittedName>
</protein>
<gene>
    <name evidence="2" type="ORF">BJY16_009173</name>
</gene>
<evidence type="ECO:0000256" key="1">
    <source>
        <dbReference type="SAM" id="MobiDB-lite"/>
    </source>
</evidence>
<reference evidence="2 3" key="1">
    <citation type="submission" date="2020-08" db="EMBL/GenBank/DDBJ databases">
        <title>Sequencing the genomes of 1000 actinobacteria strains.</title>
        <authorList>
            <person name="Klenk H.-P."/>
        </authorList>
    </citation>
    <scope>NUCLEOTIDE SEQUENCE [LARGE SCALE GENOMIC DNA]</scope>
    <source>
        <strain evidence="2 3">DSM 45809</strain>
    </source>
</reference>
<keyword evidence="3" id="KW-1185">Reference proteome</keyword>
<organism evidence="2 3">
    <name type="scientific">Actinoplanes octamycinicus</name>
    <dbReference type="NCBI Taxonomy" id="135948"/>
    <lineage>
        <taxon>Bacteria</taxon>
        <taxon>Bacillati</taxon>
        <taxon>Actinomycetota</taxon>
        <taxon>Actinomycetes</taxon>
        <taxon>Micromonosporales</taxon>
        <taxon>Micromonosporaceae</taxon>
        <taxon>Actinoplanes</taxon>
    </lineage>
</organism>
<comment type="caution">
    <text evidence="2">The sequence shown here is derived from an EMBL/GenBank/DDBJ whole genome shotgun (WGS) entry which is preliminary data.</text>
</comment>
<name>A0A7W7MD10_9ACTN</name>
<accession>A0A7W7MD10</accession>
<dbReference type="Proteomes" id="UP000546162">
    <property type="component" value="Unassembled WGS sequence"/>
</dbReference>
<evidence type="ECO:0000313" key="2">
    <source>
        <dbReference type="EMBL" id="MBB4745714.1"/>
    </source>
</evidence>
<dbReference type="AlphaFoldDB" id="A0A7W7MD10"/>
<feature type="region of interest" description="Disordered" evidence="1">
    <location>
        <begin position="116"/>
        <end position="144"/>
    </location>
</feature>